<dbReference type="PANTHER" id="PTHR46061">
    <property type="entry name" value="THYROTROPIN-RELEASING HORMONE RECEPTOR"/>
    <property type="match status" value="1"/>
</dbReference>
<dbReference type="GO" id="GO:0016020">
    <property type="term" value="C:membrane"/>
    <property type="evidence" value="ECO:0007669"/>
    <property type="project" value="UniProtKB-SubCell"/>
</dbReference>
<name>A0A131ZVU4_SARSC</name>
<evidence type="ECO:0000256" key="9">
    <source>
        <dbReference type="RuleBase" id="RU000688"/>
    </source>
</evidence>
<evidence type="ECO:0000256" key="8">
    <source>
        <dbReference type="ARBA" id="ARBA00032251"/>
    </source>
</evidence>
<evidence type="ECO:0000256" key="1">
    <source>
        <dbReference type="ARBA" id="ARBA00004100"/>
    </source>
</evidence>
<dbReference type="InterPro" id="IPR000276">
    <property type="entry name" value="GPCR_Rhodpsn"/>
</dbReference>
<keyword evidence="7" id="KW-0472">Membrane</keyword>
<dbReference type="AlphaFoldDB" id="A0A131ZVU4"/>
<keyword evidence="9 11" id="KW-0675">Receptor</keyword>
<sequence>MVLLASVPNEIIAYYLLGDKWIWGPIGCALFIFLQYLGINASSLSIAAFTVERYIAICHPMLAHKLCTVRRAKRIILYVWMFATAYCSPWLFLTKTEKIHYLWIDSDVYTCKFKLNREHYKGYYLTDIVLFYLLPLAISCVLYALIARVLYNSNDLLKQQQIDCSARGSSSGSGGGTAKTSIDMQNDSVPFSEQNFDPSSPTSSIIVLRNRWHRSFESISALQ</sequence>
<feature type="domain" description="G-protein coupled receptors family 1 profile" evidence="10">
    <location>
        <begin position="1"/>
        <end position="223"/>
    </location>
</feature>
<dbReference type="Pfam" id="PF00001">
    <property type="entry name" value="7tm_1"/>
    <property type="match status" value="1"/>
</dbReference>
<dbReference type="InterPro" id="IPR017452">
    <property type="entry name" value="GPCR_Rhodpsn_7TM"/>
</dbReference>
<dbReference type="PROSITE" id="PS50262">
    <property type="entry name" value="G_PROTEIN_RECEP_F1_2"/>
    <property type="match status" value="1"/>
</dbReference>
<dbReference type="PRINTS" id="PR00237">
    <property type="entry name" value="GPCRRHODOPSN"/>
</dbReference>
<reference evidence="11 12" key="1">
    <citation type="journal article" date="2015" name="Parasit. Vectors">
        <title>Draft genome of the scabies mite.</title>
        <authorList>
            <person name="Rider S.D.Jr."/>
            <person name="Morgan M.S."/>
            <person name="Arlian L.G."/>
        </authorList>
    </citation>
    <scope>NUCLEOTIDE SEQUENCE [LARGE SCALE GENOMIC DNA]</scope>
    <source>
        <strain evidence="11">Arlian Lab</strain>
    </source>
</reference>
<keyword evidence="6" id="KW-1133">Transmembrane helix</keyword>
<accession>A0A131ZVU4</accession>
<keyword evidence="5 9" id="KW-0812">Transmembrane</keyword>
<dbReference type="Gene3D" id="1.20.1070.10">
    <property type="entry name" value="Rhodopsin 7-helix transmembrane proteins"/>
    <property type="match status" value="1"/>
</dbReference>
<dbReference type="InterPro" id="IPR002120">
    <property type="entry name" value="TRH_rcpt_1"/>
</dbReference>
<evidence type="ECO:0000256" key="4">
    <source>
        <dbReference type="ARBA" id="ARBA00018873"/>
    </source>
</evidence>
<dbReference type="EMBL" id="JXLN01003313">
    <property type="protein sequence ID" value="KPM02942.1"/>
    <property type="molecule type" value="Genomic_DNA"/>
</dbReference>
<evidence type="ECO:0000259" key="10">
    <source>
        <dbReference type="PROSITE" id="PS50262"/>
    </source>
</evidence>
<dbReference type="OrthoDB" id="5987936at2759"/>
<comment type="function">
    <text evidence="1">Receptor for thyrotropin-releasing hormone (TRH). Upon ligand binding, this G-protein-coupled receptor triggers activation of the phosphatidylinositol (IP3)-calcium-protein kinase C (PKC) pathway.</text>
</comment>
<evidence type="ECO:0000256" key="7">
    <source>
        <dbReference type="ARBA" id="ARBA00023136"/>
    </source>
</evidence>
<dbReference type="PRINTS" id="PR00751">
    <property type="entry name" value="THYROLIBRINR"/>
</dbReference>
<evidence type="ECO:0000256" key="3">
    <source>
        <dbReference type="ARBA" id="ARBA00010663"/>
    </source>
</evidence>
<dbReference type="PROSITE" id="PS00237">
    <property type="entry name" value="G_PROTEIN_RECEP_F1_1"/>
    <property type="match status" value="1"/>
</dbReference>
<keyword evidence="9" id="KW-0297">G-protein coupled receptor</keyword>
<protein>
    <recommendedName>
        <fullName evidence="4">Thyrotropin-releasing hormone receptor</fullName>
    </recommendedName>
    <alternativeName>
        <fullName evidence="8">Thyroliberin receptor</fullName>
    </alternativeName>
</protein>
<comment type="similarity">
    <text evidence="3 9">Belongs to the G-protein coupled receptor 1 family.</text>
</comment>
<gene>
    <name evidence="11" type="ORF">QR98_0013680</name>
</gene>
<dbReference type="PANTHER" id="PTHR46061:SF3">
    <property type="entry name" value="THYROTROPIN-RELEASING HORMONE RECEPTOR"/>
    <property type="match status" value="1"/>
</dbReference>
<organism evidence="11 12">
    <name type="scientific">Sarcoptes scabiei</name>
    <name type="common">Itch mite</name>
    <name type="synonym">Acarus scabiei</name>
    <dbReference type="NCBI Taxonomy" id="52283"/>
    <lineage>
        <taxon>Eukaryota</taxon>
        <taxon>Metazoa</taxon>
        <taxon>Ecdysozoa</taxon>
        <taxon>Arthropoda</taxon>
        <taxon>Chelicerata</taxon>
        <taxon>Arachnida</taxon>
        <taxon>Acari</taxon>
        <taxon>Acariformes</taxon>
        <taxon>Sarcoptiformes</taxon>
        <taxon>Astigmata</taxon>
        <taxon>Psoroptidia</taxon>
        <taxon>Sarcoptoidea</taxon>
        <taxon>Sarcoptidae</taxon>
        <taxon>Sarcoptinae</taxon>
        <taxon>Sarcoptes</taxon>
    </lineage>
</organism>
<proteinExistence type="inferred from homology"/>
<comment type="subcellular location">
    <subcellularLocation>
        <location evidence="2">Membrane</location>
    </subcellularLocation>
</comment>
<evidence type="ECO:0000256" key="6">
    <source>
        <dbReference type="ARBA" id="ARBA00022989"/>
    </source>
</evidence>
<keyword evidence="9" id="KW-0807">Transducer</keyword>
<dbReference type="Proteomes" id="UP000616769">
    <property type="component" value="Unassembled WGS sequence"/>
</dbReference>
<evidence type="ECO:0000256" key="5">
    <source>
        <dbReference type="ARBA" id="ARBA00022692"/>
    </source>
</evidence>
<comment type="caution">
    <text evidence="11">The sequence shown here is derived from an EMBL/GenBank/DDBJ whole genome shotgun (WGS) entry which is preliminary data.</text>
</comment>
<dbReference type="GO" id="GO:0004997">
    <property type="term" value="F:thyrotropin-releasing hormone receptor activity"/>
    <property type="evidence" value="ECO:0007669"/>
    <property type="project" value="InterPro"/>
</dbReference>
<dbReference type="SUPFAM" id="SSF81321">
    <property type="entry name" value="Family A G protein-coupled receptor-like"/>
    <property type="match status" value="1"/>
</dbReference>
<dbReference type="VEuPathDB" id="VectorBase:SSCA000421"/>
<dbReference type="PRINTS" id="PR01846">
    <property type="entry name" value="TRHRFAMILY"/>
</dbReference>
<evidence type="ECO:0000313" key="12">
    <source>
        <dbReference type="Proteomes" id="UP000616769"/>
    </source>
</evidence>
<evidence type="ECO:0000313" key="11">
    <source>
        <dbReference type="EMBL" id="KPM02942.1"/>
    </source>
</evidence>
<evidence type="ECO:0000256" key="2">
    <source>
        <dbReference type="ARBA" id="ARBA00004370"/>
    </source>
</evidence>